<dbReference type="EMBL" id="MN738790">
    <property type="protein sequence ID" value="QHT37148.1"/>
    <property type="molecule type" value="Genomic_DNA"/>
</dbReference>
<protein>
    <recommendedName>
        <fullName evidence="2">Nucleotide-diphospho-sugar transferase domain-containing protein</fullName>
    </recommendedName>
</protein>
<proteinExistence type="predicted"/>
<evidence type="ECO:0000313" key="1">
    <source>
        <dbReference type="EMBL" id="QHT37148.1"/>
    </source>
</evidence>
<dbReference type="AlphaFoldDB" id="A0A6C0F662"/>
<name>A0A6C0F662_9ZZZZ</name>
<accession>A0A6C0F662</accession>
<reference evidence="1" key="1">
    <citation type="journal article" date="2020" name="Nature">
        <title>Giant virus diversity and host interactions through global metagenomics.</title>
        <authorList>
            <person name="Schulz F."/>
            <person name="Roux S."/>
            <person name="Paez-Espino D."/>
            <person name="Jungbluth S."/>
            <person name="Walsh D.A."/>
            <person name="Denef V.J."/>
            <person name="McMahon K.D."/>
            <person name="Konstantinidis K.T."/>
            <person name="Eloe-Fadrosh E.A."/>
            <person name="Kyrpides N.C."/>
            <person name="Woyke T."/>
        </authorList>
    </citation>
    <scope>NUCLEOTIDE SEQUENCE</scope>
    <source>
        <strain evidence="1">GVMAG-S-ERX555967-131</strain>
    </source>
</reference>
<evidence type="ECO:0008006" key="2">
    <source>
        <dbReference type="Google" id="ProtNLM"/>
    </source>
</evidence>
<sequence length="215" mass="25876">MIIVIQSWRLPGSTYHTHLNKLINSMDYTKQCKIVIVFSGEKEKQIWNDDKYTYITMNQNMWEYTSYLAIYSYLNTEFTNDNIFLMLHDTCYVDNSTTFWKNLTQMVNIMMTNKDIDFIYPSEHTKKNIGLISYNGIEKFYHFLINHQTMTKADTIKYEHFIPNNMNYKCMPGYKHIGKKIINDKVRRLHFFPYLSLYKHNSFRGRDNHKGGSYR</sequence>
<organism evidence="1">
    <name type="scientific">viral metagenome</name>
    <dbReference type="NCBI Taxonomy" id="1070528"/>
    <lineage>
        <taxon>unclassified sequences</taxon>
        <taxon>metagenomes</taxon>
        <taxon>organismal metagenomes</taxon>
    </lineage>
</organism>